<keyword evidence="2" id="KW-1185">Reference proteome</keyword>
<dbReference type="AlphaFoldDB" id="A0AAV6TSG9"/>
<organism evidence="1 2">
    <name type="scientific">Oedothorax gibbosus</name>
    <dbReference type="NCBI Taxonomy" id="931172"/>
    <lineage>
        <taxon>Eukaryota</taxon>
        <taxon>Metazoa</taxon>
        <taxon>Ecdysozoa</taxon>
        <taxon>Arthropoda</taxon>
        <taxon>Chelicerata</taxon>
        <taxon>Arachnida</taxon>
        <taxon>Araneae</taxon>
        <taxon>Araneomorphae</taxon>
        <taxon>Entelegynae</taxon>
        <taxon>Araneoidea</taxon>
        <taxon>Linyphiidae</taxon>
        <taxon>Erigoninae</taxon>
        <taxon>Oedothorax</taxon>
    </lineage>
</organism>
<evidence type="ECO:0000313" key="1">
    <source>
        <dbReference type="EMBL" id="KAG8175002.1"/>
    </source>
</evidence>
<evidence type="ECO:0000313" key="2">
    <source>
        <dbReference type="Proteomes" id="UP000827092"/>
    </source>
</evidence>
<comment type="caution">
    <text evidence="1">The sequence shown here is derived from an EMBL/GenBank/DDBJ whole genome shotgun (WGS) entry which is preliminary data.</text>
</comment>
<dbReference type="Proteomes" id="UP000827092">
    <property type="component" value="Unassembled WGS sequence"/>
</dbReference>
<dbReference type="EMBL" id="JAFNEN010001096">
    <property type="protein sequence ID" value="KAG8175002.1"/>
    <property type="molecule type" value="Genomic_DNA"/>
</dbReference>
<accession>A0AAV6TSG9</accession>
<name>A0AAV6TSG9_9ARAC</name>
<gene>
    <name evidence="1" type="ORF">JTE90_014337</name>
</gene>
<sequence length="176" mass="19629">MLGTWIITIARGFSVFEDLEKQRKADFGVFCDKVDEVRNNEYIAVKGTLSSYNDRLGDQWKVIEKVSAEVTNVKEVVMEALDGFQKDIANIAAASAGPSVLEPLHMQITPVRLPWTDEDWGGVPWTSRHRLLELFLLDFAGNALTMDIPQGAAPFRIQDAVSAEGVLMQIKLNHVN</sequence>
<protein>
    <submittedName>
        <fullName evidence="1">Uncharacterized protein</fullName>
    </submittedName>
</protein>
<reference evidence="1 2" key="1">
    <citation type="journal article" date="2022" name="Nat. Ecol. Evol.">
        <title>A masculinizing supergene underlies an exaggerated male reproductive morph in a spider.</title>
        <authorList>
            <person name="Hendrickx F."/>
            <person name="De Corte Z."/>
            <person name="Sonet G."/>
            <person name="Van Belleghem S.M."/>
            <person name="Kostlbacher S."/>
            <person name="Vangestel C."/>
        </authorList>
    </citation>
    <scope>NUCLEOTIDE SEQUENCE [LARGE SCALE GENOMIC DNA]</scope>
    <source>
        <strain evidence="1">W744_W776</strain>
    </source>
</reference>
<proteinExistence type="predicted"/>